<sequence length="119" mass="14044">MHGHYILKDKKAVPVDDIIKWATQFESQNRRVAQTELGVPKWKYWLSIIFGIKRWQPVRISTVFLGLDRQYGEGEPLIFETMIFGGELDREQHRYSTWEQAEAGHKAMIERVKQAQKDL</sequence>
<proteinExistence type="predicted"/>
<dbReference type="EMBL" id="MT144181">
    <property type="protein sequence ID" value="QJA50206.1"/>
    <property type="molecule type" value="Genomic_DNA"/>
</dbReference>
<organism evidence="1">
    <name type="scientific">viral metagenome</name>
    <dbReference type="NCBI Taxonomy" id="1070528"/>
    <lineage>
        <taxon>unclassified sequences</taxon>
        <taxon>metagenomes</taxon>
        <taxon>organismal metagenomes</taxon>
    </lineage>
</organism>
<name>A0A6H1ZQK1_9ZZZZ</name>
<protein>
    <submittedName>
        <fullName evidence="1">Uncharacterized protein</fullName>
    </submittedName>
</protein>
<evidence type="ECO:0000313" key="2">
    <source>
        <dbReference type="EMBL" id="QJI03341.1"/>
    </source>
</evidence>
<evidence type="ECO:0000313" key="1">
    <source>
        <dbReference type="EMBL" id="QJA50206.1"/>
    </source>
</evidence>
<reference evidence="1" key="1">
    <citation type="submission" date="2020-03" db="EMBL/GenBank/DDBJ databases">
        <title>The deep terrestrial virosphere.</title>
        <authorList>
            <person name="Holmfeldt K."/>
            <person name="Nilsson E."/>
            <person name="Simone D."/>
            <person name="Lopez-Fernandez M."/>
            <person name="Wu X."/>
            <person name="de Brujin I."/>
            <person name="Lundin D."/>
            <person name="Andersson A."/>
            <person name="Bertilsson S."/>
            <person name="Dopson M."/>
        </authorList>
    </citation>
    <scope>NUCLEOTIDE SEQUENCE</scope>
    <source>
        <strain evidence="1">TM448A01641</strain>
        <strain evidence="2">TM448B04448</strain>
    </source>
</reference>
<dbReference type="AlphaFoldDB" id="A0A6H1ZQK1"/>
<dbReference type="EMBL" id="MT145079">
    <property type="protein sequence ID" value="QJI03341.1"/>
    <property type="molecule type" value="Genomic_DNA"/>
</dbReference>
<accession>A0A6H1ZQK1</accession>
<gene>
    <name evidence="1" type="ORF">TM448A01641_0002</name>
    <name evidence="2" type="ORF">TM448B04448_0009</name>
</gene>